<dbReference type="RefSeq" id="WP_174681906.1">
    <property type="nucleotide sequence ID" value="NZ_JABUQZ010000001.1"/>
</dbReference>
<comment type="caution">
    <text evidence="2">The sequence shown here is derived from an EMBL/GenBank/DDBJ whole genome shotgun (WGS) entry which is preliminary data.</text>
</comment>
<reference evidence="2 3" key="1">
    <citation type="submission" date="2020-06" db="EMBL/GenBank/DDBJ databases">
        <title>Haloterrigena sp. nov., an extremely halophilic archaeon isolated from a saline sediment.</title>
        <authorList>
            <person name="Liu B.-B."/>
        </authorList>
    </citation>
    <scope>NUCLEOTIDE SEQUENCE [LARGE SCALE GENOMIC DNA]</scope>
    <source>
        <strain evidence="2 3">SYSU A558-1</strain>
    </source>
</reference>
<feature type="transmembrane region" description="Helical" evidence="1">
    <location>
        <begin position="249"/>
        <end position="268"/>
    </location>
</feature>
<proteinExistence type="predicted"/>
<dbReference type="EMBL" id="JABUQZ010000001">
    <property type="protein sequence ID" value="NUC74135.1"/>
    <property type="molecule type" value="Genomic_DNA"/>
</dbReference>
<feature type="transmembrane region" description="Helical" evidence="1">
    <location>
        <begin position="104"/>
        <end position="130"/>
    </location>
</feature>
<dbReference type="PANTHER" id="PTHR43471">
    <property type="entry name" value="ABC TRANSPORTER PERMEASE"/>
    <property type="match status" value="1"/>
</dbReference>
<dbReference type="Proteomes" id="UP001016761">
    <property type="component" value="Unassembled WGS sequence"/>
</dbReference>
<feature type="transmembrane region" description="Helical" evidence="1">
    <location>
        <begin position="136"/>
        <end position="159"/>
    </location>
</feature>
<gene>
    <name evidence="2" type="ORF">HTZ84_17815</name>
</gene>
<dbReference type="Pfam" id="PF12679">
    <property type="entry name" value="ABC2_membrane_2"/>
    <property type="match status" value="1"/>
</dbReference>
<accession>A0ABX2LFB6</accession>
<keyword evidence="1" id="KW-0812">Transmembrane</keyword>
<evidence type="ECO:0000313" key="3">
    <source>
        <dbReference type="Proteomes" id="UP001016761"/>
    </source>
</evidence>
<feature type="transmembrane region" description="Helical" evidence="1">
    <location>
        <begin position="171"/>
        <end position="190"/>
    </location>
</feature>
<evidence type="ECO:0000313" key="2">
    <source>
        <dbReference type="EMBL" id="NUC74135.1"/>
    </source>
</evidence>
<evidence type="ECO:0000256" key="1">
    <source>
        <dbReference type="SAM" id="Phobius"/>
    </source>
</evidence>
<dbReference type="PANTHER" id="PTHR43471:SF1">
    <property type="entry name" value="ABC TRANSPORTER PERMEASE PROTEIN NOSY-RELATED"/>
    <property type="match status" value="1"/>
</dbReference>
<sequence length="275" mass="29932">MSTLAVAKKDYHDAIRSRELWALIAVFVLFLGGAALIDLWADTSIDDGLPVVVLLTSIFVMVFLVPCAALLVSIKSIVRERSLGTIIFLLALPHSRFEVYVGKLLGRLAVFTTAVLVGYLPALLLLAAGVDGFDPVPFVGVLVVMLLFGFIYVVLGHSVSAMTTSETRASVAGFAVFVLMYTWDTLFYVLNSQFELLDGHAETFVLRFQLQTVAEDIVKAVESLRDSDVGSASVAVSGGGDVPFYLHHWFAVVVLGIWLGLPLALGYWRFSRADL</sequence>
<keyword evidence="1" id="KW-1133">Transmembrane helix</keyword>
<keyword evidence="3" id="KW-1185">Reference proteome</keyword>
<name>A0ABX2LFB6_9EURY</name>
<keyword evidence="1" id="KW-0472">Membrane</keyword>
<organism evidence="2 3">
    <name type="scientific">Haloterrigena gelatinilytica</name>
    <dbReference type="NCBI Taxonomy" id="2741724"/>
    <lineage>
        <taxon>Archaea</taxon>
        <taxon>Methanobacteriati</taxon>
        <taxon>Methanobacteriota</taxon>
        <taxon>Stenosarchaea group</taxon>
        <taxon>Halobacteria</taxon>
        <taxon>Halobacteriales</taxon>
        <taxon>Natrialbaceae</taxon>
        <taxon>Haloterrigena</taxon>
    </lineage>
</organism>
<feature type="transmembrane region" description="Helical" evidence="1">
    <location>
        <begin position="20"/>
        <end position="37"/>
    </location>
</feature>
<feature type="transmembrane region" description="Helical" evidence="1">
    <location>
        <begin position="49"/>
        <end position="72"/>
    </location>
</feature>
<protein>
    <submittedName>
        <fullName evidence="2">ABC transporter permease</fullName>
    </submittedName>
</protein>